<keyword evidence="3" id="KW-1185">Reference proteome</keyword>
<dbReference type="InterPro" id="IPR050796">
    <property type="entry name" value="SCF_F-box_component"/>
</dbReference>
<evidence type="ECO:0000313" key="2">
    <source>
        <dbReference type="EMBL" id="KAG6467048.1"/>
    </source>
</evidence>
<dbReference type="PANTHER" id="PTHR31672:SF13">
    <property type="entry name" value="F-BOX PROTEIN CPR30-LIKE"/>
    <property type="match status" value="1"/>
</dbReference>
<comment type="caution">
    <text evidence="2">The sequence shown here is derived from an EMBL/GenBank/DDBJ whole genome shotgun (WGS) entry which is preliminary data.</text>
</comment>
<organism evidence="2 3">
    <name type="scientific">Zingiber officinale</name>
    <name type="common">Ginger</name>
    <name type="synonym">Amomum zingiber</name>
    <dbReference type="NCBI Taxonomy" id="94328"/>
    <lineage>
        <taxon>Eukaryota</taxon>
        <taxon>Viridiplantae</taxon>
        <taxon>Streptophyta</taxon>
        <taxon>Embryophyta</taxon>
        <taxon>Tracheophyta</taxon>
        <taxon>Spermatophyta</taxon>
        <taxon>Magnoliopsida</taxon>
        <taxon>Liliopsida</taxon>
        <taxon>Zingiberales</taxon>
        <taxon>Zingiberaceae</taxon>
        <taxon>Zingiber</taxon>
    </lineage>
</organism>
<dbReference type="Gene3D" id="1.20.1280.50">
    <property type="match status" value="1"/>
</dbReference>
<proteinExistence type="predicted"/>
<dbReference type="CDD" id="cd09917">
    <property type="entry name" value="F-box_SF"/>
    <property type="match status" value="1"/>
</dbReference>
<dbReference type="SUPFAM" id="SSF81383">
    <property type="entry name" value="F-box domain"/>
    <property type="match status" value="1"/>
</dbReference>
<dbReference type="Pfam" id="PF12937">
    <property type="entry name" value="F-box-like"/>
    <property type="match status" value="1"/>
</dbReference>
<evidence type="ECO:0000313" key="3">
    <source>
        <dbReference type="Proteomes" id="UP000734854"/>
    </source>
</evidence>
<accession>A0A8J5BVJ3</accession>
<reference evidence="2 3" key="1">
    <citation type="submission" date="2020-08" db="EMBL/GenBank/DDBJ databases">
        <title>Plant Genome Project.</title>
        <authorList>
            <person name="Zhang R.-G."/>
        </authorList>
    </citation>
    <scope>NUCLEOTIDE SEQUENCE [LARGE SCALE GENOMIC DNA]</scope>
    <source>
        <tissue evidence="2">Rhizome</tissue>
    </source>
</reference>
<dbReference type="PROSITE" id="PS50181">
    <property type="entry name" value="FBOX"/>
    <property type="match status" value="1"/>
</dbReference>
<feature type="domain" description="F-box" evidence="1">
    <location>
        <begin position="183"/>
        <end position="231"/>
    </location>
</feature>
<sequence length="460" mass="52681">MDALRRQASKLREQVSKQQQAVIKQFSTSGYGSSDVMVIDEIELQRHQQLEKLYKSTRETRRKLNIHKSSHVNLDLISFLFVCLFVQDFQKDTVKAAEAYVTIGHRHIEIGLKLSEDCYRYGGENHATDAILAKAAALYGGAIRNVEKELEDFSSFLTSQVRGDLLMDTDIVALEKEEREEDACDQYFLPYDLLLEIFSYLPAKMILQLQLLSRPFRRLAADCRFRLLQSQRHLAASGVFIVAPSDQQLDFFPLDNAAGLPPSFYAHLNVLRTVAFFLASSRGLLFFRYYSYANLLVLNPTCRERRMLPAPPEKGCPLSWYNGLAVNFLDNDDHLKCKYQLVYLKPMRSSVSSSLYQLCLYDSADGDWIVDDRQIDLGSPYLNLKNLVVFEGSLFVSFSSSSRVAAIDTSTRHVNFLPPPDSVSQGDEINVAVWEEAGNRPWLCLVHYDRRSCKFTLWRW</sequence>
<dbReference type="PANTHER" id="PTHR31672">
    <property type="entry name" value="BNACNNG10540D PROTEIN"/>
    <property type="match status" value="1"/>
</dbReference>
<gene>
    <name evidence="2" type="ORF">ZIOFF_075148</name>
</gene>
<dbReference type="Proteomes" id="UP000734854">
    <property type="component" value="Unassembled WGS sequence"/>
</dbReference>
<dbReference type="EMBL" id="JACMSC010000095">
    <property type="protein sequence ID" value="KAG6467048.1"/>
    <property type="molecule type" value="Genomic_DNA"/>
</dbReference>
<evidence type="ECO:0000259" key="1">
    <source>
        <dbReference type="PROSITE" id="PS50181"/>
    </source>
</evidence>
<name>A0A8J5BVJ3_ZINOF</name>
<dbReference type="InterPro" id="IPR036047">
    <property type="entry name" value="F-box-like_dom_sf"/>
</dbReference>
<protein>
    <recommendedName>
        <fullName evidence="1">F-box domain-containing protein</fullName>
    </recommendedName>
</protein>
<dbReference type="SMART" id="SM00256">
    <property type="entry name" value="FBOX"/>
    <property type="match status" value="1"/>
</dbReference>
<dbReference type="AlphaFoldDB" id="A0A8J5BVJ3"/>
<dbReference type="InterPro" id="IPR001810">
    <property type="entry name" value="F-box_dom"/>
</dbReference>